<feature type="binding site" description="axial binding residue" evidence="9">
    <location>
        <position position="85"/>
    </location>
    <ligand>
        <name>heme c</name>
        <dbReference type="ChEBI" id="CHEBI:61717"/>
        <label>1</label>
    </ligand>
    <ligandPart>
        <name>Fe</name>
        <dbReference type="ChEBI" id="CHEBI:18248"/>
    </ligandPart>
</feature>
<reference evidence="12 13" key="1">
    <citation type="submission" date="2017-11" db="EMBL/GenBank/DDBJ databases">
        <title>Revised Sequence and Annotation of the Rhodobaca barguzinensis strain alga05 Genome.</title>
        <authorList>
            <person name="Kopejtka K."/>
            <person name="Tomasch J.M."/>
            <person name="Bunk B."/>
            <person name="Koblizek M."/>
        </authorList>
    </citation>
    <scope>NUCLEOTIDE SEQUENCE [LARGE SCALE GENOMIC DNA]</scope>
    <source>
        <strain evidence="13">alga05</strain>
    </source>
</reference>
<feature type="binding site" description="covalent" evidence="8">
    <location>
        <position position="84"/>
    </location>
    <ligand>
        <name>heme c</name>
        <dbReference type="ChEBI" id="CHEBI:61717"/>
        <label>1</label>
    </ligand>
</feature>
<dbReference type="GO" id="GO:0046872">
    <property type="term" value="F:metal ion binding"/>
    <property type="evidence" value="ECO:0007669"/>
    <property type="project" value="UniProtKB-KW"/>
</dbReference>
<proteinExistence type="predicted"/>
<dbReference type="InterPro" id="IPR004852">
    <property type="entry name" value="Di-haem_cyt_c_peroxidsae"/>
</dbReference>
<organism evidence="12 13">
    <name type="scientific">Roseinatronobacter bogoriensis subsp. barguzinensis</name>
    <dbReference type="NCBI Taxonomy" id="441209"/>
    <lineage>
        <taxon>Bacteria</taxon>
        <taxon>Pseudomonadati</taxon>
        <taxon>Pseudomonadota</taxon>
        <taxon>Alphaproteobacteria</taxon>
        <taxon>Rhodobacterales</taxon>
        <taxon>Paracoccaceae</taxon>
        <taxon>Roseinatronobacter</taxon>
    </lineage>
</organism>
<evidence type="ECO:0000256" key="8">
    <source>
        <dbReference type="PIRSR" id="PIRSR000294-1"/>
    </source>
</evidence>
<evidence type="ECO:0000256" key="7">
    <source>
        <dbReference type="ARBA" id="ARBA00023004"/>
    </source>
</evidence>
<dbReference type="KEGG" id="rbg:BG454_06945"/>
<evidence type="ECO:0000256" key="6">
    <source>
        <dbReference type="ARBA" id="ARBA00023002"/>
    </source>
</evidence>
<dbReference type="Gene3D" id="1.10.760.10">
    <property type="entry name" value="Cytochrome c-like domain"/>
    <property type="match status" value="2"/>
</dbReference>
<dbReference type="GO" id="GO:0042597">
    <property type="term" value="C:periplasmic space"/>
    <property type="evidence" value="ECO:0007669"/>
    <property type="project" value="UniProtKB-SubCell"/>
</dbReference>
<dbReference type="EMBL" id="CP024899">
    <property type="protein sequence ID" value="ATX65592.1"/>
    <property type="molecule type" value="Genomic_DNA"/>
</dbReference>
<keyword evidence="3 9" id="KW-0479">Metal-binding</keyword>
<dbReference type="PANTHER" id="PTHR30600:SF7">
    <property type="entry name" value="CYTOCHROME C PEROXIDASE-RELATED"/>
    <property type="match status" value="1"/>
</dbReference>
<evidence type="ECO:0000313" key="12">
    <source>
        <dbReference type="EMBL" id="ATX65592.1"/>
    </source>
</evidence>
<feature type="binding site" description="covalent" evidence="8">
    <location>
        <position position="81"/>
    </location>
    <ligand>
        <name>heme c</name>
        <dbReference type="ChEBI" id="CHEBI:61717"/>
        <label>1</label>
    </ligand>
</feature>
<dbReference type="GO" id="GO:0020037">
    <property type="term" value="F:heme binding"/>
    <property type="evidence" value="ECO:0007669"/>
    <property type="project" value="InterPro"/>
</dbReference>
<keyword evidence="4 10" id="KW-0732">Signal</keyword>
<feature type="binding site" description="covalent" evidence="8">
    <location>
        <position position="226"/>
    </location>
    <ligand>
        <name>heme c</name>
        <dbReference type="ChEBI" id="CHEBI:61717"/>
        <label>2</label>
    </ligand>
</feature>
<evidence type="ECO:0000259" key="11">
    <source>
        <dbReference type="PROSITE" id="PS51007"/>
    </source>
</evidence>
<evidence type="ECO:0000256" key="2">
    <source>
        <dbReference type="ARBA" id="ARBA00022617"/>
    </source>
</evidence>
<feature type="binding site" description="axial binding residue" evidence="9">
    <location>
        <position position="302"/>
    </location>
    <ligand>
        <name>heme c</name>
        <dbReference type="ChEBI" id="CHEBI:61717"/>
        <label>2</label>
    </ligand>
    <ligandPart>
        <name>Fe</name>
        <dbReference type="ChEBI" id="CHEBI:18248"/>
    </ligandPart>
</feature>
<feature type="chain" id="PRO_5014739342" description="Cytochrome c domain-containing protein" evidence="10">
    <location>
        <begin position="32"/>
        <end position="351"/>
    </location>
</feature>
<keyword evidence="7 9" id="KW-0408">Iron</keyword>
<evidence type="ECO:0000256" key="10">
    <source>
        <dbReference type="SAM" id="SignalP"/>
    </source>
</evidence>
<feature type="domain" description="Cytochrome c" evidence="11">
    <location>
        <begin position="209"/>
        <end position="327"/>
    </location>
</feature>
<dbReference type="InterPro" id="IPR009056">
    <property type="entry name" value="Cyt_c-like_dom"/>
</dbReference>
<evidence type="ECO:0000256" key="5">
    <source>
        <dbReference type="ARBA" id="ARBA00022764"/>
    </source>
</evidence>
<evidence type="ECO:0000313" key="13">
    <source>
        <dbReference type="Proteomes" id="UP000228948"/>
    </source>
</evidence>
<dbReference type="STRING" id="441209.GCA_001870665_01167"/>
<accession>A0A2K8K803</accession>
<keyword evidence="6" id="KW-0560">Oxidoreductase</keyword>
<dbReference type="InterPro" id="IPR036909">
    <property type="entry name" value="Cyt_c-like_dom_sf"/>
</dbReference>
<sequence length="351" mass="38334">MTKRRFSPMPRLLTAAAVAALMLPAVGPAAASDVEELRETARALFGTVRATEPEEIEDPQAQLGQALFWDMRLSISGDVACASCHFAENWGSDSRVASINARGGRTLQSQTVFHSMETPGLRWLADRESGQAQAMGSITGSMGFATREDILPVLDEHGYAEWFASAFPDDEEPMSVENYGKAIEVYEFTLRTPAPYDAWLAGDDDAMTPQQLAGLQSYIDVGCAGCHAGPLFGGEMLQPFGVTENYWDHTGSVDINSGLMRATGDEADRFFFRVPLLRNIAKTYPYFHDGSVAELRRANDIMARIQLGQRLDDETLDDITAFLDALTGEIPVNFEPPEGIPFELPEGVVPG</sequence>
<feature type="signal peptide" evidence="10">
    <location>
        <begin position="1"/>
        <end position="31"/>
    </location>
</feature>
<dbReference type="AlphaFoldDB" id="A0A2K8K803"/>
<comment type="subcellular location">
    <subcellularLocation>
        <location evidence="1">Periplasm</location>
    </subcellularLocation>
</comment>
<keyword evidence="5" id="KW-0574">Periplasm</keyword>
<dbReference type="PROSITE" id="PS51007">
    <property type="entry name" value="CYTC"/>
    <property type="match status" value="1"/>
</dbReference>
<dbReference type="PIRSF" id="PIRSF000294">
    <property type="entry name" value="Cytochrome-c_peroxidase"/>
    <property type="match status" value="1"/>
</dbReference>
<gene>
    <name evidence="12" type="ORF">BG454_06945</name>
</gene>
<name>A0A2K8K803_9RHOB</name>
<dbReference type="InterPro" id="IPR026259">
    <property type="entry name" value="MauG/Cytc_peroxidase"/>
</dbReference>
<feature type="binding site" description="axial binding residue" evidence="9">
    <location>
        <position position="227"/>
    </location>
    <ligand>
        <name>heme c</name>
        <dbReference type="ChEBI" id="CHEBI:61717"/>
        <label>2</label>
    </ligand>
    <ligandPart>
        <name>Fe</name>
        <dbReference type="ChEBI" id="CHEBI:18248"/>
    </ligandPart>
</feature>
<dbReference type="Pfam" id="PF03150">
    <property type="entry name" value="CCP_MauG"/>
    <property type="match status" value="1"/>
</dbReference>
<comment type="cofactor">
    <cofactor evidence="8">
        <name>heme</name>
        <dbReference type="ChEBI" id="CHEBI:30413"/>
    </cofactor>
    <text evidence="8">Binds 2 heme groups.</text>
</comment>
<feature type="binding site" description="covalent" evidence="8">
    <location>
        <position position="223"/>
    </location>
    <ligand>
        <name>heme c</name>
        <dbReference type="ChEBI" id="CHEBI:61717"/>
        <label>2</label>
    </ligand>
</feature>
<evidence type="ECO:0000256" key="3">
    <source>
        <dbReference type="ARBA" id="ARBA00022723"/>
    </source>
</evidence>
<dbReference type="PANTHER" id="PTHR30600">
    <property type="entry name" value="CYTOCHROME C PEROXIDASE-RELATED"/>
    <property type="match status" value="1"/>
</dbReference>
<evidence type="ECO:0000256" key="9">
    <source>
        <dbReference type="PIRSR" id="PIRSR000294-2"/>
    </source>
</evidence>
<dbReference type="OrthoDB" id="9805202at2"/>
<keyword evidence="2 8" id="KW-0349">Heme</keyword>
<comment type="PTM">
    <text evidence="8">Binds 2 heme groups per subunit.</text>
</comment>
<dbReference type="SUPFAM" id="SSF46626">
    <property type="entry name" value="Cytochrome c"/>
    <property type="match status" value="2"/>
</dbReference>
<dbReference type="GO" id="GO:0004130">
    <property type="term" value="F:cytochrome-c peroxidase activity"/>
    <property type="evidence" value="ECO:0007669"/>
    <property type="project" value="TreeGrafter"/>
</dbReference>
<dbReference type="Proteomes" id="UP000228948">
    <property type="component" value="Chromosome"/>
</dbReference>
<dbReference type="GO" id="GO:0009055">
    <property type="term" value="F:electron transfer activity"/>
    <property type="evidence" value="ECO:0007669"/>
    <property type="project" value="InterPro"/>
</dbReference>
<evidence type="ECO:0000256" key="4">
    <source>
        <dbReference type="ARBA" id="ARBA00022729"/>
    </source>
</evidence>
<evidence type="ECO:0000256" key="1">
    <source>
        <dbReference type="ARBA" id="ARBA00004418"/>
    </source>
</evidence>
<dbReference type="InterPro" id="IPR051395">
    <property type="entry name" value="Cytochrome_c_Peroxidase/MauG"/>
</dbReference>
<protein>
    <recommendedName>
        <fullName evidence="11">Cytochrome c domain-containing protein</fullName>
    </recommendedName>
</protein>
<keyword evidence="13" id="KW-1185">Reference proteome</keyword>